<protein>
    <submittedName>
        <fullName evidence="7">TetR family transcriptional regulator</fullName>
    </submittedName>
</protein>
<keyword evidence="1" id="KW-0678">Repressor</keyword>
<gene>
    <name evidence="7" type="ORF">GTQ45_00710</name>
</gene>
<evidence type="ECO:0000313" key="7">
    <source>
        <dbReference type="EMBL" id="NBG94247.1"/>
    </source>
</evidence>
<dbReference type="PANTHER" id="PTHR30055:SF234">
    <property type="entry name" value="HTH-TYPE TRANSCRIPTIONAL REGULATOR BETI"/>
    <property type="match status" value="1"/>
</dbReference>
<evidence type="ECO:0000256" key="1">
    <source>
        <dbReference type="ARBA" id="ARBA00022491"/>
    </source>
</evidence>
<keyword evidence="8" id="KW-1185">Reference proteome</keyword>
<dbReference type="GeneID" id="300656303"/>
<keyword evidence="3 5" id="KW-0238">DNA-binding</keyword>
<dbReference type="InterPro" id="IPR036271">
    <property type="entry name" value="Tet_transcr_reg_TetR-rel_C_sf"/>
</dbReference>
<dbReference type="PANTHER" id="PTHR30055">
    <property type="entry name" value="HTH-TYPE TRANSCRIPTIONAL REGULATOR RUTR"/>
    <property type="match status" value="1"/>
</dbReference>
<dbReference type="InterPro" id="IPR009057">
    <property type="entry name" value="Homeodomain-like_sf"/>
</dbReference>
<evidence type="ECO:0000256" key="2">
    <source>
        <dbReference type="ARBA" id="ARBA00023015"/>
    </source>
</evidence>
<feature type="DNA-binding region" description="H-T-H motif" evidence="5">
    <location>
        <begin position="24"/>
        <end position="43"/>
    </location>
</feature>
<name>A0A845Q7B6_9HYPH</name>
<dbReference type="Proteomes" id="UP000470384">
    <property type="component" value="Unassembled WGS sequence"/>
</dbReference>
<evidence type="ECO:0000256" key="3">
    <source>
        <dbReference type="ARBA" id="ARBA00023125"/>
    </source>
</evidence>
<evidence type="ECO:0000313" key="8">
    <source>
        <dbReference type="Proteomes" id="UP000470384"/>
    </source>
</evidence>
<dbReference type="PROSITE" id="PS50977">
    <property type="entry name" value="HTH_TETR_2"/>
    <property type="match status" value="1"/>
</dbReference>
<dbReference type="SUPFAM" id="SSF48498">
    <property type="entry name" value="Tetracyclin repressor-like, C-terminal domain"/>
    <property type="match status" value="1"/>
</dbReference>
<sequence length="185" mass="20425">MERRSQLAAAAVRAIDDRGLEAVRLVDVAKAANLTTGAVVHYLSSKDDVLMAAFEQVGLRNVERMVETRGQGIVDRAMAYLPRDEETAREWRVFLQFWGRGVSDPAFRARHREGYEAISAALAAELATEEVRQPEVVADATIAIVDGIAVRVAMEPDAWPQERMRRTLAAALVPLFTAHGQDGRN</sequence>
<dbReference type="GO" id="GO:0000976">
    <property type="term" value="F:transcription cis-regulatory region binding"/>
    <property type="evidence" value="ECO:0007669"/>
    <property type="project" value="TreeGrafter"/>
</dbReference>
<feature type="domain" description="HTH tetR-type" evidence="6">
    <location>
        <begin position="1"/>
        <end position="61"/>
    </location>
</feature>
<dbReference type="AlphaFoldDB" id="A0A845Q7B6"/>
<dbReference type="RefSeq" id="WP_160586381.1">
    <property type="nucleotide sequence ID" value="NZ_BMHN01000001.1"/>
</dbReference>
<dbReference type="EMBL" id="WXYQ01000001">
    <property type="protein sequence ID" value="NBG94247.1"/>
    <property type="molecule type" value="Genomic_DNA"/>
</dbReference>
<evidence type="ECO:0000256" key="5">
    <source>
        <dbReference type="PROSITE-ProRule" id="PRU00335"/>
    </source>
</evidence>
<evidence type="ECO:0000256" key="4">
    <source>
        <dbReference type="ARBA" id="ARBA00023163"/>
    </source>
</evidence>
<dbReference type="InterPro" id="IPR039538">
    <property type="entry name" value="BetI_C"/>
</dbReference>
<reference evidence="7 8" key="1">
    <citation type="journal article" date="2016" name="Int. J. Syst. Evol. Microbiol.">
        <title>Pyruvatibacter mobilis gen. nov., sp. nov., a marine bacterium from the culture broth of Picochlorum sp. 122.</title>
        <authorList>
            <person name="Wang G."/>
            <person name="Tang M."/>
            <person name="Wu H."/>
            <person name="Dai S."/>
            <person name="Li T."/>
            <person name="Chen C."/>
            <person name="He H."/>
            <person name="Fan J."/>
            <person name="Xiang W."/>
            <person name="Li X."/>
        </authorList>
    </citation>
    <scope>NUCLEOTIDE SEQUENCE [LARGE SCALE GENOMIC DNA]</scope>
    <source>
        <strain evidence="7 8">GYP-11</strain>
    </source>
</reference>
<dbReference type="Gene3D" id="1.10.357.10">
    <property type="entry name" value="Tetracycline Repressor, domain 2"/>
    <property type="match status" value="1"/>
</dbReference>
<accession>A0A845Q7B6</accession>
<dbReference type="InterPro" id="IPR001647">
    <property type="entry name" value="HTH_TetR"/>
</dbReference>
<comment type="caution">
    <text evidence="7">The sequence shown here is derived from an EMBL/GenBank/DDBJ whole genome shotgun (WGS) entry which is preliminary data.</text>
</comment>
<dbReference type="GO" id="GO:0003700">
    <property type="term" value="F:DNA-binding transcription factor activity"/>
    <property type="evidence" value="ECO:0007669"/>
    <property type="project" value="TreeGrafter"/>
</dbReference>
<dbReference type="OrthoDB" id="9809265at2"/>
<dbReference type="Pfam" id="PF13977">
    <property type="entry name" value="TetR_C_6"/>
    <property type="match status" value="1"/>
</dbReference>
<dbReference type="Pfam" id="PF00440">
    <property type="entry name" value="TetR_N"/>
    <property type="match status" value="1"/>
</dbReference>
<evidence type="ECO:0000259" key="6">
    <source>
        <dbReference type="PROSITE" id="PS50977"/>
    </source>
</evidence>
<keyword evidence="2" id="KW-0805">Transcription regulation</keyword>
<proteinExistence type="predicted"/>
<organism evidence="7 8">
    <name type="scientific">Pyruvatibacter mobilis</name>
    <dbReference type="NCBI Taxonomy" id="1712261"/>
    <lineage>
        <taxon>Bacteria</taxon>
        <taxon>Pseudomonadati</taxon>
        <taxon>Pseudomonadota</taxon>
        <taxon>Alphaproteobacteria</taxon>
        <taxon>Hyphomicrobiales</taxon>
        <taxon>Parvibaculaceae</taxon>
        <taxon>Pyruvatibacter</taxon>
    </lineage>
</organism>
<dbReference type="InterPro" id="IPR050109">
    <property type="entry name" value="HTH-type_TetR-like_transc_reg"/>
</dbReference>
<keyword evidence="4" id="KW-0804">Transcription</keyword>
<dbReference type="SUPFAM" id="SSF46689">
    <property type="entry name" value="Homeodomain-like"/>
    <property type="match status" value="1"/>
</dbReference>